<evidence type="ECO:0000256" key="4">
    <source>
        <dbReference type="ARBA" id="ARBA00017068"/>
    </source>
</evidence>
<evidence type="ECO:0000256" key="12">
    <source>
        <dbReference type="PIRSR" id="PIRSR001400-3"/>
    </source>
</evidence>
<feature type="binding site" evidence="9">
    <location>
        <position position="322"/>
    </location>
    <ligand>
        <name>(2R)-2-phosphoglycerate</name>
        <dbReference type="ChEBI" id="CHEBI:58289"/>
    </ligand>
</feature>
<evidence type="ECO:0000259" key="14">
    <source>
        <dbReference type="SMART" id="SM01193"/>
    </source>
</evidence>
<feature type="binding site" evidence="11">
    <location>
        <position position="373"/>
    </location>
    <ligand>
        <name>substrate</name>
    </ligand>
</feature>
<evidence type="ECO:0000313" key="15">
    <source>
        <dbReference type="EMBL" id="KKU43537.1"/>
    </source>
</evidence>
<evidence type="ECO:0000313" key="16">
    <source>
        <dbReference type="Proteomes" id="UP000034487"/>
    </source>
</evidence>
<sequence>MSKIFRIWGDIIHDSRGDPTVQASVQTDNNTVGSAAIPAGASKGAFEASIVEASQAVKNITEFIEPVLRGLEVTDQRLIDQKMLDLDGTDNKSKLGANSILGVSMAAARAGAKTTEQELYRYIAALDDRKSFKLPIPMFNLINGGKHATNNLDIQEFMVVPDRVGGYHNQLSAGQLIFTTLGQILDADKINRTFGDEGGYAPNLDTNEMACDYLVRAIKDSGYKKWDEVSLALDVAASNVPPTFDMTPSRYLGFLQDFPILSLEDPFPEESWEDWSKFLLQMEKSIATDKKILLVGDDLYVTNPQRLQRGINEKSTNAVLVKLNQIGTVSETMTVIEMARAAGMVTIVSHRSGETLDDFIADFAVGMGAQFIKSGAPNEAHPERMTKYRRLLTIERQLLTPQ</sequence>
<dbReference type="PANTHER" id="PTHR11902:SF1">
    <property type="entry name" value="ENOLASE"/>
    <property type="match status" value="1"/>
</dbReference>
<comment type="caution">
    <text evidence="15">The sequence shown here is derived from an EMBL/GenBank/DDBJ whole genome shotgun (WGS) entry which is preliminary data.</text>
</comment>
<dbReference type="Pfam" id="PF03952">
    <property type="entry name" value="Enolase_N"/>
    <property type="match status" value="1"/>
</dbReference>
<feature type="binding site" evidence="9">
    <location>
        <position position="351"/>
    </location>
    <ligand>
        <name>(2R)-2-phosphoglycerate</name>
        <dbReference type="ChEBI" id="CHEBI:58289"/>
    </ligand>
</feature>
<feature type="binding site" evidence="9 12">
    <location>
        <position position="234"/>
    </location>
    <ligand>
        <name>Mg(2+)</name>
        <dbReference type="ChEBI" id="CHEBI:18420"/>
    </ligand>
</feature>
<feature type="binding site" evidence="9">
    <location>
        <position position="155"/>
    </location>
    <ligand>
        <name>(2R)-2-phosphoglycerate</name>
        <dbReference type="ChEBI" id="CHEBI:58289"/>
    </ligand>
</feature>
<organism evidence="15 16">
    <name type="scientific">Berkelbacteria bacterium GW2011_GWA2_46_7</name>
    <dbReference type="NCBI Taxonomy" id="1618335"/>
    <lineage>
        <taxon>Bacteria</taxon>
        <taxon>Candidatus Berkelbacteria</taxon>
    </lineage>
</organism>
<evidence type="ECO:0000256" key="9">
    <source>
        <dbReference type="HAMAP-Rule" id="MF_00318"/>
    </source>
</evidence>
<comment type="subcellular location">
    <subcellularLocation>
        <location evidence="9">Cytoplasm</location>
    </subcellularLocation>
    <subcellularLocation>
        <location evidence="9">Secreted</location>
    </subcellularLocation>
    <subcellularLocation>
        <location evidence="9">Cell surface</location>
    </subcellularLocation>
    <text evidence="9">Fractions of enolase are present in both the cytoplasm and on the cell surface.</text>
</comment>
<dbReference type="CDD" id="cd03313">
    <property type="entry name" value="enolase"/>
    <property type="match status" value="1"/>
</dbReference>
<evidence type="ECO:0000256" key="3">
    <source>
        <dbReference type="ARBA" id="ARBA00012058"/>
    </source>
</evidence>
<evidence type="ECO:0000256" key="10">
    <source>
        <dbReference type="PIRSR" id="PIRSR001400-1"/>
    </source>
</evidence>
<dbReference type="GO" id="GO:0005576">
    <property type="term" value="C:extracellular region"/>
    <property type="evidence" value="ECO:0007669"/>
    <property type="project" value="UniProtKB-SubCell"/>
</dbReference>
<proteinExistence type="inferred from homology"/>
<evidence type="ECO:0000256" key="2">
    <source>
        <dbReference type="ARBA" id="ARBA00009604"/>
    </source>
</evidence>
<feature type="binding site" evidence="9">
    <location>
        <position position="373"/>
    </location>
    <ligand>
        <name>(2R)-2-phosphoglycerate</name>
        <dbReference type="ChEBI" id="CHEBI:58289"/>
    </ligand>
</feature>
<dbReference type="InterPro" id="IPR000941">
    <property type="entry name" value="Enolase"/>
</dbReference>
<dbReference type="SFLD" id="SFLDS00001">
    <property type="entry name" value="Enolase"/>
    <property type="match status" value="1"/>
</dbReference>
<feature type="binding site" evidence="11">
    <location>
        <position position="156"/>
    </location>
    <ligand>
        <name>substrate</name>
    </ligand>
</feature>
<feature type="domain" description="Enolase C-terminal TIM barrel" evidence="13">
    <location>
        <begin position="131"/>
        <end position="401"/>
    </location>
</feature>
<dbReference type="GO" id="GO:0009986">
    <property type="term" value="C:cell surface"/>
    <property type="evidence" value="ECO:0007669"/>
    <property type="project" value="UniProtKB-SubCell"/>
</dbReference>
<comment type="pathway">
    <text evidence="1 9">Carbohydrate degradation; glycolysis; pyruvate from D-glyceraldehyde 3-phosphate: step 4/5.</text>
</comment>
<dbReference type="PIRSF" id="PIRSF001400">
    <property type="entry name" value="Enolase"/>
    <property type="match status" value="1"/>
</dbReference>
<feature type="binding site" evidence="11">
    <location>
        <begin position="349"/>
        <end position="352"/>
    </location>
    <ligand>
        <name>substrate</name>
    </ligand>
</feature>
<evidence type="ECO:0000256" key="1">
    <source>
        <dbReference type="ARBA" id="ARBA00005031"/>
    </source>
</evidence>
<protein>
    <recommendedName>
        <fullName evidence="4 9">Enolase</fullName>
        <ecNumber evidence="3 9">4.2.1.11</ecNumber>
    </recommendedName>
    <alternativeName>
        <fullName evidence="9">2-phospho-D-glycerate hydro-lyase</fullName>
    </alternativeName>
    <alternativeName>
        <fullName evidence="9">2-phosphoglycerate dehydratase</fullName>
    </alternativeName>
</protein>
<dbReference type="Pfam" id="PF00113">
    <property type="entry name" value="Enolase_C"/>
    <property type="match status" value="2"/>
</dbReference>
<dbReference type="InterPro" id="IPR036849">
    <property type="entry name" value="Enolase-like_C_sf"/>
</dbReference>
<feature type="binding site" evidence="9 12">
    <location>
        <position position="297"/>
    </location>
    <ligand>
        <name>Mg(2+)</name>
        <dbReference type="ChEBI" id="CHEBI:18420"/>
    </ligand>
</feature>
<dbReference type="SMART" id="SM01193">
    <property type="entry name" value="Enolase_N"/>
    <property type="match status" value="1"/>
</dbReference>
<feature type="binding site" evidence="11">
    <location>
        <position position="297"/>
    </location>
    <ligand>
        <name>substrate</name>
    </ligand>
</feature>
<comment type="similarity">
    <text evidence="2 9">Belongs to the enolase family.</text>
</comment>
<name>A0A0G1QFB2_9BACT</name>
<dbReference type="Gene3D" id="3.30.390.10">
    <property type="entry name" value="Enolase-like, N-terminal domain"/>
    <property type="match status" value="1"/>
</dbReference>
<dbReference type="PATRIC" id="fig|1618335.3.peg.293"/>
<keyword evidence="8 9" id="KW-0456">Lyase</keyword>
<dbReference type="EC" id="4.2.1.11" evidence="3 9"/>
<reference evidence="15 16" key="1">
    <citation type="journal article" date="2015" name="Nature">
        <title>rRNA introns, odd ribosomes, and small enigmatic genomes across a large radiation of phyla.</title>
        <authorList>
            <person name="Brown C.T."/>
            <person name="Hug L.A."/>
            <person name="Thomas B.C."/>
            <person name="Sharon I."/>
            <person name="Castelle C.J."/>
            <person name="Singh A."/>
            <person name="Wilkins M.J."/>
            <person name="Williams K.H."/>
            <person name="Banfield J.F."/>
        </authorList>
    </citation>
    <scope>NUCLEOTIDE SEQUENCE [LARGE SCALE GENOMIC DNA]</scope>
</reference>
<feature type="binding site" evidence="9 12">
    <location>
        <position position="264"/>
    </location>
    <ligand>
        <name>Mg(2+)</name>
        <dbReference type="ChEBI" id="CHEBI:18420"/>
    </ligand>
</feature>
<comment type="catalytic activity">
    <reaction evidence="9">
        <text>(2R)-2-phosphoglycerate = phosphoenolpyruvate + H2O</text>
        <dbReference type="Rhea" id="RHEA:10164"/>
        <dbReference type="ChEBI" id="CHEBI:15377"/>
        <dbReference type="ChEBI" id="CHEBI:58289"/>
        <dbReference type="ChEBI" id="CHEBI:58702"/>
        <dbReference type="EC" id="4.2.1.11"/>
    </reaction>
</comment>
<feature type="binding site" evidence="11">
    <location>
        <position position="147"/>
    </location>
    <ligand>
        <name>substrate</name>
    </ligand>
</feature>
<dbReference type="Proteomes" id="UP000034487">
    <property type="component" value="Unassembled WGS sequence"/>
</dbReference>
<evidence type="ECO:0000256" key="7">
    <source>
        <dbReference type="ARBA" id="ARBA00023152"/>
    </source>
</evidence>
<feature type="binding site" evidence="9">
    <location>
        <position position="352"/>
    </location>
    <ligand>
        <name>(2R)-2-phosphoglycerate</name>
        <dbReference type="ChEBI" id="CHEBI:58289"/>
    </ligand>
</feature>
<feature type="active site" description="Proton acceptor" evidence="9 10">
    <location>
        <position position="322"/>
    </location>
</feature>
<dbReference type="Gene3D" id="3.20.20.120">
    <property type="entry name" value="Enolase-like C-terminal domain"/>
    <property type="match status" value="2"/>
</dbReference>
<keyword evidence="9" id="KW-0963">Cytoplasm</keyword>
<dbReference type="InterPro" id="IPR020809">
    <property type="entry name" value="Enolase_CS"/>
</dbReference>
<comment type="function">
    <text evidence="9">Catalyzes the reversible conversion of 2-phosphoglycerate (2-PG) into phosphoenolpyruvate (PEP). It is essential for the degradation of carbohydrates via glycolysis.</text>
</comment>
<dbReference type="GO" id="GO:0000015">
    <property type="term" value="C:phosphopyruvate hydratase complex"/>
    <property type="evidence" value="ECO:0007669"/>
    <property type="project" value="InterPro"/>
</dbReference>
<gene>
    <name evidence="9" type="primary">eno</name>
    <name evidence="15" type="ORF">UX60_C0022G0002</name>
</gene>
<evidence type="ECO:0000256" key="11">
    <source>
        <dbReference type="PIRSR" id="PIRSR001400-2"/>
    </source>
</evidence>
<evidence type="ECO:0000256" key="8">
    <source>
        <dbReference type="ARBA" id="ARBA00023239"/>
    </source>
</evidence>
<dbReference type="SUPFAM" id="SSF54826">
    <property type="entry name" value="Enolase N-terminal domain-like"/>
    <property type="match status" value="1"/>
</dbReference>
<dbReference type="AlphaFoldDB" id="A0A0G1QFB2"/>
<dbReference type="PROSITE" id="PS00164">
    <property type="entry name" value="ENOLASE"/>
    <property type="match status" value="1"/>
</dbReference>
<dbReference type="UniPathway" id="UPA00109">
    <property type="reaction ID" value="UER00187"/>
</dbReference>
<dbReference type="InterPro" id="IPR029017">
    <property type="entry name" value="Enolase-like_N"/>
</dbReference>
<dbReference type="GO" id="GO:0004634">
    <property type="term" value="F:phosphopyruvate hydratase activity"/>
    <property type="evidence" value="ECO:0007669"/>
    <property type="project" value="UniProtKB-UniRule"/>
</dbReference>
<dbReference type="PRINTS" id="PR00148">
    <property type="entry name" value="ENOLASE"/>
</dbReference>
<dbReference type="InterPro" id="IPR020811">
    <property type="entry name" value="Enolase_N"/>
</dbReference>
<dbReference type="SFLD" id="SFLDG00178">
    <property type="entry name" value="enolase"/>
    <property type="match status" value="1"/>
</dbReference>
<dbReference type="InterPro" id="IPR020810">
    <property type="entry name" value="Enolase_C"/>
</dbReference>
<comment type="cofactor">
    <cofactor evidence="9">
        <name>Mg(2+)</name>
        <dbReference type="ChEBI" id="CHEBI:18420"/>
    </cofactor>
    <text evidence="9">Binds a second Mg(2+) ion via substrate during catalysis.</text>
</comment>
<comment type="cofactor">
    <cofactor evidence="12">
        <name>Mg(2+)</name>
        <dbReference type="ChEBI" id="CHEBI:18420"/>
    </cofactor>
    <text evidence="12">Mg(2+) is required for catalysis and for stabilizing the dimer.</text>
</comment>
<dbReference type="GO" id="GO:0000287">
    <property type="term" value="F:magnesium ion binding"/>
    <property type="evidence" value="ECO:0007669"/>
    <property type="project" value="UniProtKB-UniRule"/>
</dbReference>
<keyword evidence="5 9" id="KW-0964">Secreted</keyword>
<evidence type="ECO:0000256" key="6">
    <source>
        <dbReference type="ARBA" id="ARBA00022842"/>
    </source>
</evidence>
<dbReference type="SUPFAM" id="SSF51604">
    <property type="entry name" value="Enolase C-terminal domain-like"/>
    <property type="match status" value="1"/>
</dbReference>
<keyword evidence="9 12" id="KW-0479">Metal-binding</keyword>
<keyword evidence="6 9" id="KW-0460">Magnesium</keyword>
<dbReference type="EMBL" id="LCMV01000022">
    <property type="protein sequence ID" value="KKU43537.1"/>
    <property type="molecule type" value="Genomic_DNA"/>
</dbReference>
<feature type="active site" description="Proton donor" evidence="9 10">
    <location>
        <position position="197"/>
    </location>
</feature>
<dbReference type="PANTHER" id="PTHR11902">
    <property type="entry name" value="ENOLASE"/>
    <property type="match status" value="1"/>
</dbReference>
<dbReference type="GO" id="GO:0006096">
    <property type="term" value="P:glycolytic process"/>
    <property type="evidence" value="ECO:0007669"/>
    <property type="project" value="UniProtKB-UniRule"/>
</dbReference>
<feature type="domain" description="Enolase N-terminal" evidence="14">
    <location>
        <begin position="4"/>
        <end position="123"/>
    </location>
</feature>
<dbReference type="SFLD" id="SFLDF00002">
    <property type="entry name" value="enolase"/>
    <property type="match status" value="1"/>
</dbReference>
<keyword evidence="7 9" id="KW-0324">Glycolysis</keyword>
<evidence type="ECO:0000259" key="13">
    <source>
        <dbReference type="SMART" id="SM01192"/>
    </source>
</evidence>
<evidence type="ECO:0000256" key="5">
    <source>
        <dbReference type="ARBA" id="ARBA00022525"/>
    </source>
</evidence>
<dbReference type="SMART" id="SM01192">
    <property type="entry name" value="Enolase_C"/>
    <property type="match status" value="1"/>
</dbReference>
<accession>A0A0G1QFB2</accession>
<dbReference type="HAMAP" id="MF_00318">
    <property type="entry name" value="Enolase"/>
    <property type="match status" value="1"/>
</dbReference>
<feature type="binding site" evidence="11">
    <location>
        <position position="264"/>
    </location>
    <ligand>
        <name>substrate</name>
    </ligand>
</feature>